<proteinExistence type="predicted"/>
<reference evidence="1 2" key="1">
    <citation type="journal article" date="2019" name="Commun. Biol.">
        <title>The bagworm genome reveals a unique fibroin gene that provides high tensile strength.</title>
        <authorList>
            <person name="Kono N."/>
            <person name="Nakamura H."/>
            <person name="Ohtoshi R."/>
            <person name="Tomita M."/>
            <person name="Numata K."/>
            <person name="Arakawa K."/>
        </authorList>
    </citation>
    <scope>NUCLEOTIDE SEQUENCE [LARGE SCALE GENOMIC DNA]</scope>
</reference>
<dbReference type="Proteomes" id="UP000299102">
    <property type="component" value="Unassembled WGS sequence"/>
</dbReference>
<protein>
    <submittedName>
        <fullName evidence="1">Uncharacterized protein</fullName>
    </submittedName>
</protein>
<dbReference type="AlphaFoldDB" id="A0A4C1TAI8"/>
<comment type="caution">
    <text evidence="1">The sequence shown here is derived from an EMBL/GenBank/DDBJ whole genome shotgun (WGS) entry which is preliminary data.</text>
</comment>
<organism evidence="1 2">
    <name type="scientific">Eumeta variegata</name>
    <name type="common">Bagworm moth</name>
    <name type="synonym">Eumeta japonica</name>
    <dbReference type="NCBI Taxonomy" id="151549"/>
    <lineage>
        <taxon>Eukaryota</taxon>
        <taxon>Metazoa</taxon>
        <taxon>Ecdysozoa</taxon>
        <taxon>Arthropoda</taxon>
        <taxon>Hexapoda</taxon>
        <taxon>Insecta</taxon>
        <taxon>Pterygota</taxon>
        <taxon>Neoptera</taxon>
        <taxon>Endopterygota</taxon>
        <taxon>Lepidoptera</taxon>
        <taxon>Glossata</taxon>
        <taxon>Ditrysia</taxon>
        <taxon>Tineoidea</taxon>
        <taxon>Psychidae</taxon>
        <taxon>Oiketicinae</taxon>
        <taxon>Eumeta</taxon>
    </lineage>
</organism>
<evidence type="ECO:0000313" key="1">
    <source>
        <dbReference type="EMBL" id="GBP10590.1"/>
    </source>
</evidence>
<name>A0A4C1TAI8_EUMVA</name>
<sequence length="94" mass="10387">MVAIHCVGALLPISHARQESAYYSVGARSLAKRIPLSTASPIKARLRFSRSLAPARHSARPRDLTAAADGVRRAFTFYVQCVVQEDEELKMIYA</sequence>
<dbReference type="EMBL" id="BGZK01000041">
    <property type="protein sequence ID" value="GBP10590.1"/>
    <property type="molecule type" value="Genomic_DNA"/>
</dbReference>
<keyword evidence="2" id="KW-1185">Reference proteome</keyword>
<gene>
    <name evidence="1" type="ORF">EVAR_76419_1</name>
</gene>
<accession>A0A4C1TAI8</accession>
<evidence type="ECO:0000313" key="2">
    <source>
        <dbReference type="Proteomes" id="UP000299102"/>
    </source>
</evidence>